<evidence type="ECO:0000256" key="2">
    <source>
        <dbReference type="ARBA" id="ARBA00009759"/>
    </source>
</evidence>
<reference evidence="6 7" key="1">
    <citation type="submission" date="2022-10" db="EMBL/GenBank/DDBJ databases">
        <title>The complete genomes of actinobacterial strains from the NBC collection.</title>
        <authorList>
            <person name="Joergensen T.S."/>
            <person name="Alvarez Arevalo M."/>
            <person name="Sterndorff E.B."/>
            <person name="Faurdal D."/>
            <person name="Vuksanovic O."/>
            <person name="Mourched A.-S."/>
            <person name="Charusanti P."/>
            <person name="Shaw S."/>
            <person name="Blin K."/>
            <person name="Weber T."/>
        </authorList>
    </citation>
    <scope>NUCLEOTIDE SEQUENCE [LARGE SCALE GENOMIC DNA]</scope>
    <source>
        <strain evidence="6 7">NBC_00456</strain>
    </source>
</reference>
<organism evidence="6 7">
    <name type="scientific">Streptomyces violaceus</name>
    <name type="common">Streptomyces venezuelae</name>
    <dbReference type="NCBI Taxonomy" id="1936"/>
    <lineage>
        <taxon>Bacteria</taxon>
        <taxon>Bacillati</taxon>
        <taxon>Actinomycetota</taxon>
        <taxon>Actinomycetes</taxon>
        <taxon>Kitasatosporales</taxon>
        <taxon>Streptomycetaceae</taxon>
        <taxon>Streptomyces</taxon>
    </lineage>
</organism>
<dbReference type="InterPro" id="IPR051090">
    <property type="entry name" value="Inositol_monoP_superfamily"/>
</dbReference>
<name>A0ABZ1NSL6_STRVL</name>
<evidence type="ECO:0000256" key="5">
    <source>
        <dbReference type="ARBA" id="ARBA00022842"/>
    </source>
</evidence>
<evidence type="ECO:0000313" key="6">
    <source>
        <dbReference type="EMBL" id="WUG94442.1"/>
    </source>
</evidence>
<keyword evidence="4" id="KW-0378">Hydrolase</keyword>
<gene>
    <name evidence="6" type="ORF">OHB29_16080</name>
</gene>
<keyword evidence="3" id="KW-0479">Metal-binding</keyword>
<evidence type="ECO:0008006" key="8">
    <source>
        <dbReference type="Google" id="ProtNLM"/>
    </source>
</evidence>
<dbReference type="Proteomes" id="UP001341259">
    <property type="component" value="Chromosome"/>
</dbReference>
<dbReference type="SUPFAM" id="SSF56655">
    <property type="entry name" value="Carbohydrate phosphatase"/>
    <property type="match status" value="1"/>
</dbReference>
<comment type="similarity">
    <text evidence="2">Belongs to the inositol monophosphatase superfamily.</text>
</comment>
<keyword evidence="5" id="KW-0460">Magnesium</keyword>
<dbReference type="PANTHER" id="PTHR43200:SF6">
    <property type="entry name" value="3'(2'),5'-BISPHOSPHATE NUCLEOTIDASE"/>
    <property type="match status" value="1"/>
</dbReference>
<dbReference type="RefSeq" id="WP_328338972.1">
    <property type="nucleotide sequence ID" value="NZ_CP107906.1"/>
</dbReference>
<dbReference type="EMBL" id="CP107906">
    <property type="protein sequence ID" value="WUG94442.1"/>
    <property type="molecule type" value="Genomic_DNA"/>
</dbReference>
<dbReference type="InterPro" id="IPR000760">
    <property type="entry name" value="Inositol_monophosphatase-like"/>
</dbReference>
<evidence type="ECO:0000256" key="3">
    <source>
        <dbReference type="ARBA" id="ARBA00022723"/>
    </source>
</evidence>
<dbReference type="Pfam" id="PF00459">
    <property type="entry name" value="Inositol_P"/>
    <property type="match status" value="1"/>
</dbReference>
<evidence type="ECO:0000256" key="1">
    <source>
        <dbReference type="ARBA" id="ARBA00001946"/>
    </source>
</evidence>
<keyword evidence="7" id="KW-1185">Reference proteome</keyword>
<dbReference type="PANTHER" id="PTHR43200">
    <property type="entry name" value="PHOSPHATASE"/>
    <property type="match status" value="1"/>
</dbReference>
<sequence>MSVVQLWDDLAERLRPVFAEYRGHIADLPVEVKADKTLLTEADVTVQQIIIDAIQAREPAAVVIAEEDERQGTRDEVASAGGRVWVIDPIDGTAEFVQEGRVEFCSVVCLLEDWLPVSAFVLAPELGAGRTPLVVTADARERRLTLNGEVVTPPLCSWRSCKRAAGLRARHDCVPLSKA</sequence>
<proteinExistence type="inferred from homology"/>
<accession>A0ABZ1NSL6</accession>
<evidence type="ECO:0000256" key="4">
    <source>
        <dbReference type="ARBA" id="ARBA00022801"/>
    </source>
</evidence>
<dbReference type="PRINTS" id="PR00377">
    <property type="entry name" value="IMPHPHTASES"/>
</dbReference>
<protein>
    <recommendedName>
        <fullName evidence="8">Inositol monophosphatase</fullName>
    </recommendedName>
</protein>
<evidence type="ECO:0000313" key="7">
    <source>
        <dbReference type="Proteomes" id="UP001341259"/>
    </source>
</evidence>
<dbReference type="Gene3D" id="3.30.540.10">
    <property type="entry name" value="Fructose-1,6-Bisphosphatase, subunit A, domain 1"/>
    <property type="match status" value="1"/>
</dbReference>
<comment type="cofactor">
    <cofactor evidence="1">
        <name>Mg(2+)</name>
        <dbReference type="ChEBI" id="CHEBI:18420"/>
    </cofactor>
</comment>